<feature type="chain" id="PRO_5014695219" description="Secreted protein" evidence="1">
    <location>
        <begin position="20"/>
        <end position="85"/>
    </location>
</feature>
<dbReference type="AlphaFoldDB" id="A0A2M4D4G2"/>
<evidence type="ECO:0000313" key="2">
    <source>
        <dbReference type="EMBL" id="MBW72443.1"/>
    </source>
</evidence>
<accession>A0A2M4D4G2</accession>
<feature type="signal peptide" evidence="1">
    <location>
        <begin position="1"/>
        <end position="19"/>
    </location>
</feature>
<proteinExistence type="predicted"/>
<keyword evidence="1" id="KW-0732">Signal</keyword>
<evidence type="ECO:0000256" key="1">
    <source>
        <dbReference type="SAM" id="SignalP"/>
    </source>
</evidence>
<evidence type="ECO:0008006" key="3">
    <source>
        <dbReference type="Google" id="ProtNLM"/>
    </source>
</evidence>
<dbReference type="EMBL" id="GGFL01008265">
    <property type="protein sequence ID" value="MBW72443.1"/>
    <property type="molecule type" value="Transcribed_RNA"/>
</dbReference>
<reference evidence="2" key="1">
    <citation type="submission" date="2018-01" db="EMBL/GenBank/DDBJ databases">
        <title>An insight into the sialome of Amazonian anophelines.</title>
        <authorList>
            <person name="Ribeiro J.M."/>
            <person name="Scarpassa V."/>
            <person name="Calvo E."/>
        </authorList>
    </citation>
    <scope>NUCLEOTIDE SEQUENCE</scope>
</reference>
<protein>
    <recommendedName>
        <fullName evidence="3">Secreted protein</fullName>
    </recommendedName>
</protein>
<name>A0A2M4D4G2_ANODA</name>
<sequence>MIQWAMLQSLSFLTSFVSSLLILNPPPLSLSLSFFLSLSVSLYFCPSLYLSSCDTRRFFSYRNRNWRIIHFFVSSADGVDFKCVR</sequence>
<organism evidence="2">
    <name type="scientific">Anopheles darlingi</name>
    <name type="common">Mosquito</name>
    <dbReference type="NCBI Taxonomy" id="43151"/>
    <lineage>
        <taxon>Eukaryota</taxon>
        <taxon>Metazoa</taxon>
        <taxon>Ecdysozoa</taxon>
        <taxon>Arthropoda</taxon>
        <taxon>Hexapoda</taxon>
        <taxon>Insecta</taxon>
        <taxon>Pterygota</taxon>
        <taxon>Neoptera</taxon>
        <taxon>Endopterygota</taxon>
        <taxon>Diptera</taxon>
        <taxon>Nematocera</taxon>
        <taxon>Culicoidea</taxon>
        <taxon>Culicidae</taxon>
        <taxon>Anophelinae</taxon>
        <taxon>Anopheles</taxon>
    </lineage>
</organism>